<feature type="transmembrane region" description="Helical" evidence="5">
    <location>
        <begin position="377"/>
        <end position="394"/>
    </location>
</feature>
<dbReference type="InterPro" id="IPR007016">
    <property type="entry name" value="O-antigen_ligase-rel_domated"/>
</dbReference>
<feature type="transmembrane region" description="Helical" evidence="5">
    <location>
        <begin position="135"/>
        <end position="154"/>
    </location>
</feature>
<evidence type="ECO:0000256" key="5">
    <source>
        <dbReference type="SAM" id="Phobius"/>
    </source>
</evidence>
<evidence type="ECO:0000259" key="6">
    <source>
        <dbReference type="Pfam" id="PF04932"/>
    </source>
</evidence>
<evidence type="ECO:0000313" key="8">
    <source>
        <dbReference type="Proteomes" id="UP001168640"/>
    </source>
</evidence>
<dbReference type="EMBL" id="JAUMIS010000002">
    <property type="protein sequence ID" value="MDO3722416.1"/>
    <property type="molecule type" value="Genomic_DNA"/>
</dbReference>
<feature type="domain" description="O-antigen ligase-related" evidence="6">
    <location>
        <begin position="216"/>
        <end position="350"/>
    </location>
</feature>
<protein>
    <submittedName>
        <fullName evidence="7">O-antigen ligase family protein</fullName>
    </submittedName>
</protein>
<feature type="transmembrane region" description="Helical" evidence="5">
    <location>
        <begin position="400"/>
        <end position="419"/>
    </location>
</feature>
<feature type="transmembrane region" description="Helical" evidence="5">
    <location>
        <begin position="207"/>
        <end position="227"/>
    </location>
</feature>
<keyword evidence="4 5" id="KW-0472">Membrane</keyword>
<dbReference type="InterPro" id="IPR051533">
    <property type="entry name" value="WaaL-like"/>
</dbReference>
<evidence type="ECO:0000256" key="2">
    <source>
        <dbReference type="ARBA" id="ARBA00022692"/>
    </source>
</evidence>
<dbReference type="RefSeq" id="WP_302910106.1">
    <property type="nucleotide sequence ID" value="NZ_JAUMIS010000002.1"/>
</dbReference>
<name>A0ABT8W2E5_9GAMM</name>
<dbReference type="PANTHER" id="PTHR37422:SF13">
    <property type="entry name" value="LIPOPOLYSACCHARIDE BIOSYNTHESIS PROTEIN PA4999-RELATED"/>
    <property type="match status" value="1"/>
</dbReference>
<dbReference type="Proteomes" id="UP001168640">
    <property type="component" value="Unassembled WGS sequence"/>
</dbReference>
<evidence type="ECO:0000256" key="3">
    <source>
        <dbReference type="ARBA" id="ARBA00022989"/>
    </source>
</evidence>
<keyword evidence="8" id="KW-1185">Reference proteome</keyword>
<feature type="transmembrane region" description="Helical" evidence="5">
    <location>
        <begin position="334"/>
        <end position="357"/>
    </location>
</feature>
<comment type="caution">
    <text evidence="7">The sequence shown here is derived from an EMBL/GenBank/DDBJ whole genome shotgun (WGS) entry which is preliminary data.</text>
</comment>
<feature type="transmembrane region" description="Helical" evidence="5">
    <location>
        <begin position="110"/>
        <end position="128"/>
    </location>
</feature>
<evidence type="ECO:0000256" key="4">
    <source>
        <dbReference type="ARBA" id="ARBA00023136"/>
    </source>
</evidence>
<keyword evidence="7" id="KW-0436">Ligase</keyword>
<keyword evidence="3 5" id="KW-1133">Transmembrane helix</keyword>
<feature type="transmembrane region" description="Helical" evidence="5">
    <location>
        <begin position="174"/>
        <end position="195"/>
    </location>
</feature>
<proteinExistence type="predicted"/>
<dbReference type="Pfam" id="PF04932">
    <property type="entry name" value="Wzy_C"/>
    <property type="match status" value="1"/>
</dbReference>
<feature type="transmembrane region" description="Helical" evidence="5">
    <location>
        <begin position="52"/>
        <end position="71"/>
    </location>
</feature>
<keyword evidence="2 5" id="KW-0812">Transmembrane</keyword>
<dbReference type="PANTHER" id="PTHR37422">
    <property type="entry name" value="TEICHURONIC ACID BIOSYNTHESIS PROTEIN TUAE"/>
    <property type="match status" value="1"/>
</dbReference>
<organism evidence="7 8">
    <name type="scientific">Marinobacter suaedae</name>
    <dbReference type="NCBI Taxonomy" id="3057675"/>
    <lineage>
        <taxon>Bacteria</taxon>
        <taxon>Pseudomonadati</taxon>
        <taxon>Pseudomonadota</taxon>
        <taxon>Gammaproteobacteria</taxon>
        <taxon>Pseudomonadales</taxon>
        <taxon>Marinobacteraceae</taxon>
        <taxon>Marinobacter</taxon>
    </lineage>
</organism>
<sequence length="428" mass="50635">MSKRTKTVTIDDFYQLRLTKIWRYFRGESFAFWMICGYFFFEYVRPQSIYPWLDFLPWTQLTVMGALLGCFTDKTVRWVSTPINILIIIFFLIILGSSFLAYWPSLSYEQLEFSYTWFIIYFLIINIVNTEKRFFIFLCIFFLASFKLSLSLSLKWAARGFSFTDWGLMGPRGFFQNSGELAIQMLVFWPLAWAFAHFMKERASKKWYSIVLLMPVTAVMVVIGASSRGGQVALLLQLLVLNAKAVFRPRVLISCLLAMSVLWAFLPDEQKERFENAGTDRTSIQRFLYWEHGLDMLNDHPFLGVGYFNFIPYYERVYREDMLYEYAELPHNIFVQVGSELGYFGLSVYLVIIFYCIWKTRIMKRLLKDDESNRFPYYIFSYLNISMFGFVFAGQFVSVVYYPFLWIHLALFVALINCVNSKKKEIRV</sequence>
<reference evidence="7" key="1">
    <citation type="submission" date="2023-07" db="EMBL/GenBank/DDBJ databases">
        <title>Marinobacter sp. chi1 genome sequencing and assembly.</title>
        <authorList>
            <person name="Park S."/>
        </authorList>
    </citation>
    <scope>NUCLEOTIDE SEQUENCE</scope>
    <source>
        <strain evidence="7">Chi1</strain>
    </source>
</reference>
<feature type="transmembrane region" description="Helical" evidence="5">
    <location>
        <begin position="21"/>
        <end position="40"/>
    </location>
</feature>
<feature type="transmembrane region" description="Helical" evidence="5">
    <location>
        <begin position="83"/>
        <end position="104"/>
    </location>
</feature>
<comment type="subcellular location">
    <subcellularLocation>
        <location evidence="1">Membrane</location>
        <topology evidence="1">Multi-pass membrane protein</topology>
    </subcellularLocation>
</comment>
<accession>A0ABT8W2E5</accession>
<evidence type="ECO:0000313" key="7">
    <source>
        <dbReference type="EMBL" id="MDO3722416.1"/>
    </source>
</evidence>
<gene>
    <name evidence="7" type="ORF">QVZ43_11845</name>
</gene>
<dbReference type="GO" id="GO:0016874">
    <property type="term" value="F:ligase activity"/>
    <property type="evidence" value="ECO:0007669"/>
    <property type="project" value="UniProtKB-KW"/>
</dbReference>
<evidence type="ECO:0000256" key="1">
    <source>
        <dbReference type="ARBA" id="ARBA00004141"/>
    </source>
</evidence>